<accession>A0A094Q8G1</accession>
<dbReference type="InterPro" id="IPR029069">
    <property type="entry name" value="HotDog_dom_sf"/>
</dbReference>
<reference evidence="1" key="1">
    <citation type="submission" date="2014-06" db="EMBL/GenBank/DDBJ databases">
        <title>Key roles for freshwater Actinobacteria revealed by deep metagenomic sequencing.</title>
        <authorList>
            <person name="Ghai R."/>
            <person name="Mizuno C.M."/>
            <person name="Picazo A."/>
            <person name="Camacho A."/>
            <person name="Rodriguez-Valera F."/>
        </authorList>
    </citation>
    <scope>NUCLEOTIDE SEQUENCE</scope>
</reference>
<dbReference type="CDD" id="cd00586">
    <property type="entry name" value="4HBT"/>
    <property type="match status" value="1"/>
</dbReference>
<gene>
    <name evidence="1" type="ORF">GM51_6305</name>
</gene>
<evidence type="ECO:0000313" key="1">
    <source>
        <dbReference type="EMBL" id="KGA19687.1"/>
    </source>
</evidence>
<organism evidence="1">
    <name type="scientific">freshwater metagenome</name>
    <dbReference type="NCBI Taxonomy" id="449393"/>
    <lineage>
        <taxon>unclassified sequences</taxon>
        <taxon>metagenomes</taxon>
        <taxon>ecological metagenomes</taxon>
    </lineage>
</organism>
<name>A0A094Q8G1_9ZZZZ</name>
<dbReference type="SUPFAM" id="SSF54637">
    <property type="entry name" value="Thioesterase/thiol ester dehydrase-isomerase"/>
    <property type="match status" value="1"/>
</dbReference>
<proteinExistence type="predicted"/>
<protein>
    <submittedName>
        <fullName evidence="1">Uncharacterized protein</fullName>
    </submittedName>
</protein>
<sequence>MAGAKVEIIRYLEWAETDAAGHQHYTSAFRWVEECEAALYRSVGLPSTLFGQIPRVKVQMEYKRRIFFGEQIKTNLEVTRIGNSSAEFAFTASVDGEIAAIGSYIIVYSPSKEVGSQRWPDDWRLKLFTE</sequence>
<dbReference type="AlphaFoldDB" id="A0A094Q8G1"/>
<dbReference type="Gene3D" id="3.10.129.10">
    <property type="entry name" value="Hotdog Thioesterase"/>
    <property type="match status" value="1"/>
</dbReference>
<dbReference type="EMBL" id="JNSL01000028">
    <property type="protein sequence ID" value="KGA19687.1"/>
    <property type="molecule type" value="Genomic_DNA"/>
</dbReference>
<comment type="caution">
    <text evidence="1">The sequence shown here is derived from an EMBL/GenBank/DDBJ whole genome shotgun (WGS) entry which is preliminary data.</text>
</comment>